<evidence type="ECO:0000313" key="4">
    <source>
        <dbReference type="Proteomes" id="UP000183245"/>
    </source>
</evidence>
<dbReference type="InterPro" id="IPR036663">
    <property type="entry name" value="Fumarylacetoacetase_C_sf"/>
</dbReference>
<dbReference type="STRING" id="1817892.AUK40_05625"/>
<dbReference type="SUPFAM" id="SSF56529">
    <property type="entry name" value="FAH"/>
    <property type="match status" value="1"/>
</dbReference>
<dbReference type="Pfam" id="PF01557">
    <property type="entry name" value="FAA_hydrolase"/>
    <property type="match status" value="1"/>
</dbReference>
<dbReference type="AlphaFoldDB" id="A0A1J5IGI0"/>
<dbReference type="GO" id="GO:0046872">
    <property type="term" value="F:metal ion binding"/>
    <property type="evidence" value="ECO:0007669"/>
    <property type="project" value="UniProtKB-KW"/>
</dbReference>
<feature type="domain" description="Fumarylacetoacetase-like C-terminal" evidence="2">
    <location>
        <begin position="17"/>
        <end position="217"/>
    </location>
</feature>
<dbReference type="PANTHER" id="PTHR11820:SF7">
    <property type="entry name" value="ACYLPYRUVASE FAHD1, MITOCHONDRIAL"/>
    <property type="match status" value="1"/>
</dbReference>
<proteinExistence type="predicted"/>
<keyword evidence="1" id="KW-0479">Metal-binding</keyword>
<dbReference type="GO" id="GO:0018773">
    <property type="term" value="F:acetylpyruvate hydrolase activity"/>
    <property type="evidence" value="ECO:0007669"/>
    <property type="project" value="TreeGrafter"/>
</dbReference>
<organism evidence="3 4">
    <name type="scientific">Candidatus Wirthbacteria bacterium CG2_30_54_11</name>
    <dbReference type="NCBI Taxonomy" id="1817892"/>
    <lineage>
        <taxon>Bacteria</taxon>
        <taxon>Candidatus Wirthbacteria</taxon>
    </lineage>
</organism>
<dbReference type="InterPro" id="IPR011234">
    <property type="entry name" value="Fumarylacetoacetase-like_C"/>
</dbReference>
<dbReference type="PANTHER" id="PTHR11820">
    <property type="entry name" value="ACYLPYRUVASE"/>
    <property type="match status" value="1"/>
</dbReference>
<evidence type="ECO:0000313" key="3">
    <source>
        <dbReference type="EMBL" id="OIP95827.1"/>
    </source>
</evidence>
<comment type="caution">
    <text evidence="3">The sequence shown here is derived from an EMBL/GenBank/DDBJ whole genome shotgun (WGS) entry which is preliminary data.</text>
</comment>
<dbReference type="Gene3D" id="3.90.850.10">
    <property type="entry name" value="Fumarylacetoacetase-like, C-terminal domain"/>
    <property type="match status" value="1"/>
</dbReference>
<gene>
    <name evidence="3" type="ORF">AUK40_05625</name>
</gene>
<sequence length="218" mass="23619">MRQISVSGYVEKVSPGKIICVGRNYRKHIEEMKSVEAEEPVFFLKPPSSLICEGEDIVIPPQSRYVHHEVELAAVIGKSGKNIPAEDALGFIMGYAILLDITARDLQDIAKKTSSPWAVSKGFDTFAPVSAITQTVLVGDPQDLTIQLWVNDELRQSSNTSYMLHTVAALVSKASQIFTLEPGDIIATGTPEGVGQLVAGDQVRASISHLGTVKFAVR</sequence>
<name>A0A1J5IGI0_9BACT</name>
<reference evidence="3 4" key="1">
    <citation type="journal article" date="2016" name="Environ. Microbiol.">
        <title>Genomic resolution of a cold subsurface aquifer community provides metabolic insights for novel microbes adapted to high CO concentrations.</title>
        <authorList>
            <person name="Probst A.J."/>
            <person name="Castelle C.J."/>
            <person name="Singh A."/>
            <person name="Brown C.T."/>
            <person name="Anantharaman K."/>
            <person name="Sharon I."/>
            <person name="Hug L.A."/>
            <person name="Burstein D."/>
            <person name="Emerson J.B."/>
            <person name="Thomas B.C."/>
            <person name="Banfield J.F."/>
        </authorList>
    </citation>
    <scope>NUCLEOTIDE SEQUENCE [LARGE SCALE GENOMIC DNA]</scope>
    <source>
        <strain evidence="3">CG2_30_54_11</strain>
    </source>
</reference>
<evidence type="ECO:0000259" key="2">
    <source>
        <dbReference type="Pfam" id="PF01557"/>
    </source>
</evidence>
<dbReference type="EMBL" id="MNZT01000101">
    <property type="protein sequence ID" value="OIP95827.1"/>
    <property type="molecule type" value="Genomic_DNA"/>
</dbReference>
<protein>
    <recommendedName>
        <fullName evidence="2">Fumarylacetoacetase-like C-terminal domain-containing protein</fullName>
    </recommendedName>
</protein>
<evidence type="ECO:0000256" key="1">
    <source>
        <dbReference type="ARBA" id="ARBA00022723"/>
    </source>
</evidence>
<accession>A0A1J5IGI0</accession>
<dbReference type="Proteomes" id="UP000183245">
    <property type="component" value="Unassembled WGS sequence"/>
</dbReference>